<dbReference type="PANTHER" id="PTHR21599">
    <property type="entry name" value="GLYCERATE KINASE"/>
    <property type="match status" value="1"/>
</dbReference>
<protein>
    <submittedName>
        <fullName evidence="5">Glycerate kinase</fullName>
    </submittedName>
</protein>
<keyword evidence="6" id="KW-1185">Reference proteome</keyword>
<dbReference type="PIRSF" id="PIRSF006078">
    <property type="entry name" value="GlxK"/>
    <property type="match status" value="1"/>
</dbReference>
<dbReference type="PANTHER" id="PTHR21599:SF0">
    <property type="entry name" value="GLYCERATE KINASE"/>
    <property type="match status" value="1"/>
</dbReference>
<keyword evidence="3 4" id="KW-0418">Kinase</keyword>
<evidence type="ECO:0000256" key="2">
    <source>
        <dbReference type="ARBA" id="ARBA00022679"/>
    </source>
</evidence>
<gene>
    <name evidence="5" type="ORF">ACFQ38_05570</name>
</gene>
<dbReference type="RefSeq" id="WP_381480003.1">
    <property type="nucleotide sequence ID" value="NZ_JBHTLT010000027.1"/>
</dbReference>
<evidence type="ECO:0000313" key="5">
    <source>
        <dbReference type="EMBL" id="MFD1204579.1"/>
    </source>
</evidence>
<dbReference type="GO" id="GO:0016301">
    <property type="term" value="F:kinase activity"/>
    <property type="evidence" value="ECO:0007669"/>
    <property type="project" value="UniProtKB-KW"/>
</dbReference>
<evidence type="ECO:0000256" key="1">
    <source>
        <dbReference type="ARBA" id="ARBA00006284"/>
    </source>
</evidence>
<dbReference type="Pfam" id="PF02595">
    <property type="entry name" value="Gly_kinase"/>
    <property type="match status" value="1"/>
</dbReference>
<dbReference type="InterPro" id="IPR018197">
    <property type="entry name" value="Glycerate_kinase_RE-like"/>
</dbReference>
<dbReference type="NCBIfam" id="TIGR00045">
    <property type="entry name" value="glycerate kinase"/>
    <property type="match status" value="1"/>
</dbReference>
<dbReference type="InterPro" id="IPR036129">
    <property type="entry name" value="Glycerate_kinase_sf"/>
</dbReference>
<accession>A0ABW3TX26</accession>
<dbReference type="Gene3D" id="3.40.50.10350">
    <property type="entry name" value="Glycerate kinase, domain 1"/>
    <property type="match status" value="1"/>
</dbReference>
<evidence type="ECO:0000256" key="4">
    <source>
        <dbReference type="PIRNR" id="PIRNR006078"/>
    </source>
</evidence>
<dbReference type="EMBL" id="JBHTLT010000027">
    <property type="protein sequence ID" value="MFD1204579.1"/>
    <property type="molecule type" value="Genomic_DNA"/>
</dbReference>
<comment type="caution">
    <text evidence="5">The sequence shown here is derived from an EMBL/GenBank/DDBJ whole genome shotgun (WGS) entry which is preliminary data.</text>
</comment>
<reference evidence="6" key="1">
    <citation type="journal article" date="2019" name="Int. J. Syst. Evol. Microbiol.">
        <title>The Global Catalogue of Microorganisms (GCM) 10K type strain sequencing project: providing services to taxonomists for standard genome sequencing and annotation.</title>
        <authorList>
            <consortium name="The Broad Institute Genomics Platform"/>
            <consortium name="The Broad Institute Genome Sequencing Center for Infectious Disease"/>
            <person name="Wu L."/>
            <person name="Ma J."/>
        </authorList>
    </citation>
    <scope>NUCLEOTIDE SEQUENCE [LARGE SCALE GENOMIC DNA]</scope>
    <source>
        <strain evidence="6">CCUG 53915</strain>
    </source>
</reference>
<dbReference type="Proteomes" id="UP001597231">
    <property type="component" value="Unassembled WGS sequence"/>
</dbReference>
<evidence type="ECO:0000256" key="3">
    <source>
        <dbReference type="ARBA" id="ARBA00022777"/>
    </source>
</evidence>
<sequence length="376" mass="39687">MKVIIAPDSFKGSLTAIEAARAMREGIREVDPAIETILLPAADGGEGTMQSLVDATGGRFVDVSVEDPLGRAVMASYGVLGDGKTCVIEIAEASGLTRLHTDELDPIVASSYGTGMLIAHAMDAGYRNFIIGLGGSATNDGGAGLLQALGIRFLNQKGEELSKGGGALQKIASIHMENWDPRIAQCEFTVACDVSNPLVGPNGASAVFGPQKGATEKDIALLDRSLQRFADLIEKETGIALHNKEGAGAAGGAGGAFQAFFNCVMRQGIDVVLEAIEFDRYLDDADLVLTGEGKTDMQTLSGKTPIGIAQAAREKGKPAILISGMIDEESRSEVAPYFTEIHAIVDGGISREDGMEEAFVHLKERTKKVMERVIYQ</sequence>
<keyword evidence="2 4" id="KW-0808">Transferase</keyword>
<dbReference type="Gene3D" id="3.90.1510.10">
    <property type="entry name" value="Glycerate kinase, domain 2"/>
    <property type="match status" value="1"/>
</dbReference>
<organism evidence="5 6">
    <name type="scientific">Sporosarcina contaminans</name>
    <dbReference type="NCBI Taxonomy" id="633403"/>
    <lineage>
        <taxon>Bacteria</taxon>
        <taxon>Bacillati</taxon>
        <taxon>Bacillota</taxon>
        <taxon>Bacilli</taxon>
        <taxon>Bacillales</taxon>
        <taxon>Caryophanaceae</taxon>
        <taxon>Sporosarcina</taxon>
    </lineage>
</organism>
<dbReference type="InterPro" id="IPR004381">
    <property type="entry name" value="Glycerate_kinase"/>
</dbReference>
<comment type="similarity">
    <text evidence="1 4">Belongs to the glycerate kinase type-1 family.</text>
</comment>
<dbReference type="InterPro" id="IPR018193">
    <property type="entry name" value="Glyc_kinase_flavodox-like_fold"/>
</dbReference>
<evidence type="ECO:0000313" key="6">
    <source>
        <dbReference type="Proteomes" id="UP001597231"/>
    </source>
</evidence>
<proteinExistence type="inferred from homology"/>
<dbReference type="SUPFAM" id="SSF110738">
    <property type="entry name" value="Glycerate kinase I"/>
    <property type="match status" value="1"/>
</dbReference>
<name>A0ABW3TX26_9BACL</name>